<gene>
    <name evidence="2" type="ORF">ENQ20_18015</name>
</gene>
<keyword evidence="1" id="KW-0732">Signal</keyword>
<dbReference type="EMBL" id="DSMG01000190">
    <property type="protein sequence ID" value="HDX33356.1"/>
    <property type="molecule type" value="Genomic_DNA"/>
</dbReference>
<reference evidence="2" key="1">
    <citation type="journal article" date="2020" name="mSystems">
        <title>Genome- and Community-Level Interaction Insights into Carbon Utilization and Element Cycling Functions of Hydrothermarchaeota in Hydrothermal Sediment.</title>
        <authorList>
            <person name="Zhou Z."/>
            <person name="Liu Y."/>
            <person name="Xu W."/>
            <person name="Pan J."/>
            <person name="Luo Z.H."/>
            <person name="Li M."/>
        </authorList>
    </citation>
    <scope>NUCLEOTIDE SEQUENCE [LARGE SCALE GENOMIC DNA]</scope>
    <source>
        <strain evidence="2">SpSt-289</strain>
    </source>
</reference>
<feature type="signal peptide" evidence="1">
    <location>
        <begin position="1"/>
        <end position="25"/>
    </location>
</feature>
<accession>A0A7C1FJH0</accession>
<evidence type="ECO:0000256" key="1">
    <source>
        <dbReference type="SAM" id="SignalP"/>
    </source>
</evidence>
<protein>
    <submittedName>
        <fullName evidence="2">Uncharacterized protein</fullName>
    </submittedName>
</protein>
<name>A0A7C1FJH0_9CHLR</name>
<feature type="chain" id="PRO_5027787984" evidence="1">
    <location>
        <begin position="26"/>
        <end position="323"/>
    </location>
</feature>
<evidence type="ECO:0000313" key="2">
    <source>
        <dbReference type="EMBL" id="HDX33356.1"/>
    </source>
</evidence>
<proteinExistence type="predicted"/>
<organism evidence="2">
    <name type="scientific">Caldilinea aerophila</name>
    <dbReference type="NCBI Taxonomy" id="133453"/>
    <lineage>
        <taxon>Bacteria</taxon>
        <taxon>Bacillati</taxon>
        <taxon>Chloroflexota</taxon>
        <taxon>Caldilineae</taxon>
        <taxon>Caldilineales</taxon>
        <taxon>Caldilineaceae</taxon>
        <taxon>Caldilinea</taxon>
    </lineage>
</organism>
<dbReference type="PROSITE" id="PS51257">
    <property type="entry name" value="PROKAR_LIPOPROTEIN"/>
    <property type="match status" value="1"/>
</dbReference>
<dbReference type="AlphaFoldDB" id="A0A7C1FJH0"/>
<comment type="caution">
    <text evidence="2">The sequence shown here is derived from an EMBL/GenBank/DDBJ whole genome shotgun (WGS) entry which is preliminary data.</text>
</comment>
<sequence length="323" mass="32918">MAVKRFLLLASLALLTAFLLTGCSARPGAGETAAAAADAALALDLPALTIDIDADGAPSIAGAPLSSFAGLAPGLADFRLGSDLVAQLMEANIQHIQIATVPDGLRILVNGAALPSLRWDEERLANLSDLVDLLGPAVPSVVKAALPLISDVGIGVTLRFPLAQGADVIPLQAEGAATAPAAREAVLAQIGKAPVIRIPVVYDMEGNYTVQGITDAEWQALTGAPFGQLKLDAELVKNAVAAGVRTATVRTDAEGIHIALNDKELPVLSWGEGELLNLVKLAAGAGMLQGAGLDADALVGLLEALLPVIEASDVSIHVTFPAQ</sequence>